<gene>
    <name evidence="3" type="ORF">E0L32_008297</name>
</gene>
<reference evidence="3 4" key="1">
    <citation type="submission" date="2019-06" db="EMBL/GenBank/DDBJ databases">
        <title>Draft genome sequence of the filamentous fungus Phialemoniopsis curvata isolated from diesel fuel.</title>
        <authorList>
            <person name="Varaljay V.A."/>
            <person name="Lyon W.J."/>
            <person name="Crouch A.L."/>
            <person name="Drake C.E."/>
            <person name="Hollomon J.M."/>
            <person name="Nadeau L.J."/>
            <person name="Nunn H.S."/>
            <person name="Stevenson B.S."/>
            <person name="Bojanowski C.L."/>
            <person name="Crookes-Goodson W.J."/>
        </authorList>
    </citation>
    <scope>NUCLEOTIDE SEQUENCE [LARGE SCALE GENOMIC DNA]</scope>
    <source>
        <strain evidence="3 4">D216</strain>
    </source>
</reference>
<dbReference type="GO" id="GO:0004672">
    <property type="term" value="F:protein kinase activity"/>
    <property type="evidence" value="ECO:0007669"/>
    <property type="project" value="InterPro"/>
</dbReference>
<dbReference type="GeneID" id="41975744"/>
<evidence type="ECO:0000259" key="2">
    <source>
        <dbReference type="PROSITE" id="PS50011"/>
    </source>
</evidence>
<dbReference type="AlphaFoldDB" id="A0A507B188"/>
<dbReference type="InParanoid" id="A0A507B188"/>
<keyword evidence="4" id="KW-1185">Reference proteome</keyword>
<feature type="domain" description="Protein kinase" evidence="2">
    <location>
        <begin position="1"/>
        <end position="143"/>
    </location>
</feature>
<sequence length="143" mass="16232">MLPPTRAIAAQLVLAVAYLHGRGIVHGDLHLGNVRLKLPREYRLWSDEELLARCGEPELEPVQTFDDKPIPTGVPPVATLPLWFPMQSITELPLSDAHIALADFSEAYRPSQESRYECRTQIHSRPPEDRFEPTKPKSFPRDI</sequence>
<dbReference type="RefSeq" id="XP_030992439.1">
    <property type="nucleotide sequence ID" value="XM_031143136.1"/>
</dbReference>
<dbReference type="GO" id="GO:0005524">
    <property type="term" value="F:ATP binding"/>
    <property type="evidence" value="ECO:0007669"/>
    <property type="project" value="InterPro"/>
</dbReference>
<evidence type="ECO:0000313" key="3">
    <source>
        <dbReference type="EMBL" id="TPX10728.1"/>
    </source>
</evidence>
<dbReference type="STRING" id="1093900.A0A507B188"/>
<organism evidence="3 4">
    <name type="scientific">Thyridium curvatum</name>
    <dbReference type="NCBI Taxonomy" id="1093900"/>
    <lineage>
        <taxon>Eukaryota</taxon>
        <taxon>Fungi</taxon>
        <taxon>Dikarya</taxon>
        <taxon>Ascomycota</taxon>
        <taxon>Pezizomycotina</taxon>
        <taxon>Sordariomycetes</taxon>
        <taxon>Sordariomycetidae</taxon>
        <taxon>Thyridiales</taxon>
        <taxon>Thyridiaceae</taxon>
        <taxon>Thyridium</taxon>
    </lineage>
</organism>
<proteinExistence type="predicted"/>
<evidence type="ECO:0000256" key="1">
    <source>
        <dbReference type="SAM" id="MobiDB-lite"/>
    </source>
</evidence>
<comment type="caution">
    <text evidence="3">The sequence shown here is derived from an EMBL/GenBank/DDBJ whole genome shotgun (WGS) entry which is preliminary data.</text>
</comment>
<dbReference type="Proteomes" id="UP000319257">
    <property type="component" value="Unassembled WGS sequence"/>
</dbReference>
<dbReference type="EMBL" id="SKBQ01000054">
    <property type="protein sequence ID" value="TPX10728.1"/>
    <property type="molecule type" value="Genomic_DNA"/>
</dbReference>
<accession>A0A507B188</accession>
<feature type="compositionally biased region" description="Basic and acidic residues" evidence="1">
    <location>
        <begin position="112"/>
        <end position="143"/>
    </location>
</feature>
<dbReference type="Gene3D" id="1.10.510.10">
    <property type="entry name" value="Transferase(Phosphotransferase) domain 1"/>
    <property type="match status" value="1"/>
</dbReference>
<evidence type="ECO:0000313" key="4">
    <source>
        <dbReference type="Proteomes" id="UP000319257"/>
    </source>
</evidence>
<dbReference type="SUPFAM" id="SSF56112">
    <property type="entry name" value="Protein kinase-like (PK-like)"/>
    <property type="match status" value="1"/>
</dbReference>
<feature type="region of interest" description="Disordered" evidence="1">
    <location>
        <begin position="111"/>
        <end position="143"/>
    </location>
</feature>
<dbReference type="InterPro" id="IPR011009">
    <property type="entry name" value="Kinase-like_dom_sf"/>
</dbReference>
<dbReference type="InterPro" id="IPR000719">
    <property type="entry name" value="Prot_kinase_dom"/>
</dbReference>
<dbReference type="PROSITE" id="PS50011">
    <property type="entry name" value="PROTEIN_KINASE_DOM"/>
    <property type="match status" value="1"/>
</dbReference>
<dbReference type="OrthoDB" id="5979581at2759"/>
<protein>
    <recommendedName>
        <fullName evidence="2">Protein kinase domain-containing protein</fullName>
    </recommendedName>
</protein>
<name>A0A507B188_9PEZI</name>